<sequence length="599" mass="71725">MRPQQSIDNQESKNFYAGDFVFWANNPNVCYEKLFKITLPTIENKSKTDSYFWYTFRNVFIRNHIWSFIHKPLVPYKRYRHIYSIKWIFKNAHSIQLLIDKVKRNEYLCDILYISNVLDQFKSINDIEFYTIFNQRYARYLCDPVMAKVKRFLDATLNNRQEQEEKEPIILFQFLSGMDKENDPSYINHMNLKQLMEEYRGTKNIHFNNFKRAFESKHLELAKFVFRNWLEDNDEGLNPRNDYGFIHMGDTEIIKYFCQVNHNNRFNLKVGLGNIYLRDDFEEIMKLLEDSGVIDKQHEEHMDGIRCKRNLEYFIKNGYAFSESLPRTVGCGDKLQFDCLPLLMNHIDFDPINLIFLFYYKSMLPRELVVYNQFFKRYTMVELKEKHPYVSERFTRYQEMYQCLYQPDYQNVNTLKDLPVKIRRIGEIGDSSAILTLIKSHFSEFFFDYSQYLDPYSPESRDPDYADDDDYVVTNHLTIELLLFALVEESNVPLLKMIFQEFPQLLDTVYKDQERVDRLVLKAFIPTSLELLDYIIDTLKLPPPSPSILISKNKKNPLILSYLLNKISPTTQSTLISNQDIIEYEKKYFCKLVSYNMNL</sequence>
<organism evidence="1 2">
    <name type="scientific">Polysphondylium violaceum</name>
    <dbReference type="NCBI Taxonomy" id="133409"/>
    <lineage>
        <taxon>Eukaryota</taxon>
        <taxon>Amoebozoa</taxon>
        <taxon>Evosea</taxon>
        <taxon>Eumycetozoa</taxon>
        <taxon>Dictyostelia</taxon>
        <taxon>Dictyosteliales</taxon>
        <taxon>Dictyosteliaceae</taxon>
        <taxon>Polysphondylium</taxon>
    </lineage>
</organism>
<reference evidence="1" key="1">
    <citation type="submission" date="2020-01" db="EMBL/GenBank/DDBJ databases">
        <title>Development of genomics and gene disruption for Polysphondylium violaceum indicates a role for the polyketide synthase stlB in stalk morphogenesis.</title>
        <authorList>
            <person name="Narita B."/>
            <person name="Kawabe Y."/>
            <person name="Kin K."/>
            <person name="Saito T."/>
            <person name="Gibbs R."/>
            <person name="Kuspa A."/>
            <person name="Muzny D."/>
            <person name="Queller D."/>
            <person name="Richards S."/>
            <person name="Strassman J."/>
            <person name="Sucgang R."/>
            <person name="Worley K."/>
            <person name="Schaap P."/>
        </authorList>
    </citation>
    <scope>NUCLEOTIDE SEQUENCE</scope>
    <source>
        <strain evidence="1">QSvi11</strain>
    </source>
</reference>
<dbReference type="OrthoDB" id="24485at2759"/>
<accession>A0A8J4PM16</accession>
<proteinExistence type="predicted"/>
<dbReference type="EMBL" id="AJWJ01000644">
    <property type="protein sequence ID" value="KAF2069534.1"/>
    <property type="molecule type" value="Genomic_DNA"/>
</dbReference>
<gene>
    <name evidence="1" type="ORF">CYY_009142</name>
</gene>
<name>A0A8J4PM16_9MYCE</name>
<keyword evidence="2" id="KW-1185">Reference proteome</keyword>
<dbReference type="AlphaFoldDB" id="A0A8J4PM16"/>
<evidence type="ECO:0000313" key="1">
    <source>
        <dbReference type="EMBL" id="KAF2069534.1"/>
    </source>
</evidence>
<comment type="caution">
    <text evidence="1">The sequence shown here is derived from an EMBL/GenBank/DDBJ whole genome shotgun (WGS) entry which is preliminary data.</text>
</comment>
<protein>
    <submittedName>
        <fullName evidence="1">Uncharacterized protein</fullName>
    </submittedName>
</protein>
<evidence type="ECO:0000313" key="2">
    <source>
        <dbReference type="Proteomes" id="UP000695562"/>
    </source>
</evidence>
<dbReference type="Proteomes" id="UP000695562">
    <property type="component" value="Unassembled WGS sequence"/>
</dbReference>